<dbReference type="AlphaFoldDB" id="A0A7W5H6C6"/>
<organism evidence="2 3">
    <name type="scientific">Aporhodopirellula rubra</name>
    <dbReference type="NCBI Taxonomy" id="980271"/>
    <lineage>
        <taxon>Bacteria</taxon>
        <taxon>Pseudomonadati</taxon>
        <taxon>Planctomycetota</taxon>
        <taxon>Planctomycetia</taxon>
        <taxon>Pirellulales</taxon>
        <taxon>Pirellulaceae</taxon>
        <taxon>Aporhodopirellula</taxon>
    </lineage>
</organism>
<evidence type="ECO:0000313" key="2">
    <source>
        <dbReference type="EMBL" id="MBB3206845.1"/>
    </source>
</evidence>
<dbReference type="InterPro" id="IPR001173">
    <property type="entry name" value="Glyco_trans_2-like"/>
</dbReference>
<dbReference type="InterPro" id="IPR029044">
    <property type="entry name" value="Nucleotide-diphossugar_trans"/>
</dbReference>
<dbReference type="Proteomes" id="UP000536179">
    <property type="component" value="Unassembled WGS sequence"/>
</dbReference>
<proteinExistence type="predicted"/>
<dbReference type="PANTHER" id="PTHR48090">
    <property type="entry name" value="UNDECAPRENYL-PHOSPHATE 4-DEOXY-4-FORMAMIDO-L-ARABINOSE TRANSFERASE-RELATED"/>
    <property type="match status" value="1"/>
</dbReference>
<dbReference type="GO" id="GO:0004582">
    <property type="term" value="F:dolichyl-phosphate beta-D-mannosyltransferase activity"/>
    <property type="evidence" value="ECO:0007669"/>
    <property type="project" value="UniProtKB-EC"/>
</dbReference>
<dbReference type="EMBL" id="JACHXU010000008">
    <property type="protein sequence ID" value="MBB3206845.1"/>
    <property type="molecule type" value="Genomic_DNA"/>
</dbReference>
<evidence type="ECO:0000259" key="1">
    <source>
        <dbReference type="Pfam" id="PF00535"/>
    </source>
</evidence>
<dbReference type="Pfam" id="PF00535">
    <property type="entry name" value="Glycos_transf_2"/>
    <property type="match status" value="1"/>
</dbReference>
<dbReference type="Gene3D" id="3.90.550.10">
    <property type="entry name" value="Spore Coat Polysaccharide Biosynthesis Protein SpsA, Chain A"/>
    <property type="match status" value="1"/>
</dbReference>
<accession>A0A7W5H6C6</accession>
<dbReference type="SUPFAM" id="SSF53448">
    <property type="entry name" value="Nucleotide-diphospho-sugar transferases"/>
    <property type="match status" value="1"/>
</dbReference>
<feature type="domain" description="Glycosyltransferase 2-like" evidence="1">
    <location>
        <begin position="27"/>
        <end position="187"/>
    </location>
</feature>
<dbReference type="PANTHER" id="PTHR48090:SF7">
    <property type="entry name" value="RFBJ PROTEIN"/>
    <property type="match status" value="1"/>
</dbReference>
<dbReference type="EC" id="2.4.1.83" evidence="2"/>
<comment type="caution">
    <text evidence="2">The sequence shown here is derived from an EMBL/GenBank/DDBJ whole genome shotgun (WGS) entry which is preliminary data.</text>
</comment>
<keyword evidence="3" id="KW-1185">Reference proteome</keyword>
<keyword evidence="2" id="KW-0808">Transferase</keyword>
<protein>
    <submittedName>
        <fullName evidence="2">Dolichol-phosphate mannosyltransferase</fullName>
        <ecNumber evidence="2">2.4.1.83</ecNumber>
    </submittedName>
</protein>
<gene>
    <name evidence="2" type="ORF">FHS27_002659</name>
</gene>
<dbReference type="CDD" id="cd04179">
    <property type="entry name" value="DPM_DPG-synthase_like"/>
    <property type="match status" value="1"/>
</dbReference>
<name>A0A7W5H6C6_9BACT</name>
<keyword evidence="2" id="KW-0328">Glycosyltransferase</keyword>
<dbReference type="InterPro" id="IPR050256">
    <property type="entry name" value="Glycosyltransferase_2"/>
</dbReference>
<reference evidence="2 3" key="1">
    <citation type="submission" date="2020-08" db="EMBL/GenBank/DDBJ databases">
        <title>Genomic Encyclopedia of Type Strains, Phase III (KMG-III): the genomes of soil and plant-associated and newly described type strains.</title>
        <authorList>
            <person name="Whitman W."/>
        </authorList>
    </citation>
    <scope>NUCLEOTIDE SEQUENCE [LARGE SCALE GENOMIC DNA]</scope>
    <source>
        <strain evidence="2 3">CECT 8075</strain>
    </source>
</reference>
<sequence length="272" mass="30443">MADSVPNDDPATDGYPRCVTSRWLTALPVFNEVNYVDDVLDQVLRYSDRILVVDDGSTDGTSEKLDARRAAQPEQIEVIHHPKNRGYGAGLQSAFQYTLENDYEGVVTLDCDGQHQPHRIPRFIEAARSADIVSGSRYLKKYKGDDEPPAERMFINRRITADLNERLGFALTDAFCGFKAYRADALRVMRITNDGYAMPLQLWVEAAAAGLSVVEIPVPLIYLDLDRSFGGSLDHSETRLNYYNEVIDDAIAKVRGEGRLPDTPYFRAQSCG</sequence>
<evidence type="ECO:0000313" key="3">
    <source>
        <dbReference type="Proteomes" id="UP000536179"/>
    </source>
</evidence>